<evidence type="ECO:0000313" key="3">
    <source>
        <dbReference type="EMBL" id="MFN2976618.1"/>
    </source>
</evidence>
<protein>
    <submittedName>
        <fullName evidence="3">Uncharacterized protein</fullName>
    </submittedName>
</protein>
<dbReference type="Proteomes" id="UP001634747">
    <property type="component" value="Unassembled WGS sequence"/>
</dbReference>
<accession>A0ABW9KM54</accession>
<keyword evidence="2" id="KW-0732">Signal</keyword>
<evidence type="ECO:0000313" key="4">
    <source>
        <dbReference type="Proteomes" id="UP001634747"/>
    </source>
</evidence>
<evidence type="ECO:0000256" key="2">
    <source>
        <dbReference type="SAM" id="SignalP"/>
    </source>
</evidence>
<dbReference type="EMBL" id="JBJYXY010000001">
    <property type="protein sequence ID" value="MFN2976618.1"/>
    <property type="molecule type" value="Genomic_DNA"/>
</dbReference>
<organism evidence="3 4">
    <name type="scientific">Terriglobus aquaticus</name>
    <dbReference type="NCBI Taxonomy" id="940139"/>
    <lineage>
        <taxon>Bacteria</taxon>
        <taxon>Pseudomonadati</taxon>
        <taxon>Acidobacteriota</taxon>
        <taxon>Terriglobia</taxon>
        <taxon>Terriglobales</taxon>
        <taxon>Acidobacteriaceae</taxon>
        <taxon>Terriglobus</taxon>
    </lineage>
</organism>
<reference evidence="3 4" key="1">
    <citation type="submission" date="2024-12" db="EMBL/GenBank/DDBJ databases">
        <authorList>
            <person name="Lee Y."/>
        </authorList>
    </citation>
    <scope>NUCLEOTIDE SEQUENCE [LARGE SCALE GENOMIC DNA]</scope>
    <source>
        <strain evidence="3 4">03SUJ4</strain>
    </source>
</reference>
<gene>
    <name evidence="3" type="ORF">ACK2TP_12660</name>
</gene>
<sequence>MGTRHLIAASSVLFGATLAYAQTAPAQNETVAPQRQQADTQQRRPFGAEATTTIHIRLLNGKTGQPIADKEIFLERNKQHLMSHAEEHEIKTDTNGLAEATVADKGEILNPIVVDYKSCTPRTKSSIDTDKAERFSIAQILSTGVVAQNRCGKTTEPPTPGQLTLYFRTMNVLERITD</sequence>
<feature type="compositionally biased region" description="Polar residues" evidence="1">
    <location>
        <begin position="26"/>
        <end position="40"/>
    </location>
</feature>
<feature type="chain" id="PRO_5047071546" evidence="2">
    <location>
        <begin position="22"/>
        <end position="178"/>
    </location>
</feature>
<feature type="signal peptide" evidence="2">
    <location>
        <begin position="1"/>
        <end position="21"/>
    </location>
</feature>
<dbReference type="RefSeq" id="WP_263411914.1">
    <property type="nucleotide sequence ID" value="NZ_BAABBH010000001.1"/>
</dbReference>
<name>A0ABW9KM54_9BACT</name>
<feature type="region of interest" description="Disordered" evidence="1">
    <location>
        <begin position="26"/>
        <end position="45"/>
    </location>
</feature>
<keyword evidence="4" id="KW-1185">Reference proteome</keyword>
<proteinExistence type="predicted"/>
<evidence type="ECO:0000256" key="1">
    <source>
        <dbReference type="SAM" id="MobiDB-lite"/>
    </source>
</evidence>
<comment type="caution">
    <text evidence="3">The sequence shown here is derived from an EMBL/GenBank/DDBJ whole genome shotgun (WGS) entry which is preliminary data.</text>
</comment>